<sequence>MIIDKNRFWTSQMWKTFSVKSHLSNTSFTLKLRDMNDILQFVKKIQVQRNTFFNPFF</sequence>
<name>A0A1I0TPD4_9SPHI</name>
<dbReference type="STRING" id="332999.SAMN04488511_112103"/>
<gene>
    <name evidence="1" type="ORF">SAMN04488511_112103</name>
</gene>
<dbReference type="AlphaFoldDB" id="A0A1I0TPD4"/>
<dbReference type="EMBL" id="FOJM01000012">
    <property type="protein sequence ID" value="SFA53617.1"/>
    <property type="molecule type" value="Genomic_DNA"/>
</dbReference>
<reference evidence="2" key="1">
    <citation type="submission" date="2016-10" db="EMBL/GenBank/DDBJ databases">
        <authorList>
            <person name="Varghese N."/>
            <person name="Submissions S."/>
        </authorList>
    </citation>
    <scope>NUCLEOTIDE SEQUENCE [LARGE SCALE GENOMIC DNA]</scope>
    <source>
        <strain evidence="2">DSM 18130</strain>
    </source>
</reference>
<accession>A0A1I0TPD4</accession>
<protein>
    <submittedName>
        <fullName evidence="1">Uncharacterized protein</fullName>
    </submittedName>
</protein>
<evidence type="ECO:0000313" key="2">
    <source>
        <dbReference type="Proteomes" id="UP000198836"/>
    </source>
</evidence>
<organism evidence="1 2">
    <name type="scientific">Pedobacter suwonensis</name>
    <dbReference type="NCBI Taxonomy" id="332999"/>
    <lineage>
        <taxon>Bacteria</taxon>
        <taxon>Pseudomonadati</taxon>
        <taxon>Bacteroidota</taxon>
        <taxon>Sphingobacteriia</taxon>
        <taxon>Sphingobacteriales</taxon>
        <taxon>Sphingobacteriaceae</taxon>
        <taxon>Pedobacter</taxon>
    </lineage>
</organism>
<dbReference type="Proteomes" id="UP000198836">
    <property type="component" value="Unassembled WGS sequence"/>
</dbReference>
<keyword evidence="2" id="KW-1185">Reference proteome</keyword>
<proteinExistence type="predicted"/>
<evidence type="ECO:0000313" key="1">
    <source>
        <dbReference type="EMBL" id="SFA53617.1"/>
    </source>
</evidence>